<dbReference type="EMBL" id="JH719381">
    <property type="protein sequence ID" value="EJB02942.1"/>
    <property type="molecule type" value="Genomic_DNA"/>
</dbReference>
<proteinExistence type="predicted"/>
<evidence type="ECO:0000313" key="1">
    <source>
        <dbReference type="EMBL" id="EJB02942.1"/>
    </source>
</evidence>
<dbReference type="HOGENOM" id="CLU_2737270_0_0_5"/>
<gene>
    <name evidence="1" type="ORF">Rleg9DRAFT_1757</name>
</gene>
<dbReference type="AlphaFoldDB" id="I9N8B4"/>
<name>I9N8B4_RHILT</name>
<sequence length="71" mass="7553">MAEFASSIDASPTDVFQDPACSFCGTSAGKCRVLIANSLRTAFVCEICAPIIASQVRDTIAQQDLQNGRKI</sequence>
<accession>I9N8B4</accession>
<organism evidence="1 2">
    <name type="scientific">Rhizobium leguminosarum bv. trifolii WSM597</name>
    <dbReference type="NCBI Taxonomy" id="754764"/>
    <lineage>
        <taxon>Bacteria</taxon>
        <taxon>Pseudomonadati</taxon>
        <taxon>Pseudomonadota</taxon>
        <taxon>Alphaproteobacteria</taxon>
        <taxon>Hyphomicrobiales</taxon>
        <taxon>Rhizobiaceae</taxon>
        <taxon>Rhizobium/Agrobacterium group</taxon>
        <taxon>Rhizobium</taxon>
    </lineage>
</organism>
<protein>
    <submittedName>
        <fullName evidence="1">ClpX C4-type zinc finger protein</fullName>
    </submittedName>
</protein>
<evidence type="ECO:0000313" key="2">
    <source>
        <dbReference type="Proteomes" id="UP000005092"/>
    </source>
</evidence>
<dbReference type="RefSeq" id="WP_003586863.1">
    <property type="nucleotide sequence ID" value="NZ_JH719381.1"/>
</dbReference>
<reference evidence="1 2" key="1">
    <citation type="submission" date="2012-02" db="EMBL/GenBank/DDBJ databases">
        <title>Improved High-Quality Draft Sequence of Rhizobium leguminosarum bv. trifolii WSM597.</title>
        <authorList>
            <consortium name="US DOE Joint Genome Institute"/>
            <person name="Lucas S."/>
            <person name="Han J."/>
            <person name="Lapidus A."/>
            <person name="Cheng J.-F."/>
            <person name="Goodwin L."/>
            <person name="Pitluck S."/>
            <person name="Peters L."/>
            <person name="Ovchinnikova G."/>
            <person name="Held B."/>
            <person name="Detter J.C."/>
            <person name="Han C."/>
            <person name="Tapia R."/>
            <person name="Land M."/>
            <person name="Hauser L."/>
            <person name="Kyrpides N."/>
            <person name="Ivanova N."/>
            <person name="Pagani I."/>
            <person name="Brau L."/>
            <person name="Yates R."/>
            <person name="O'Hara G."/>
            <person name="Rui T."/>
            <person name="Howieson J."/>
            <person name="Reeve W."/>
            <person name="Woyke T."/>
        </authorList>
    </citation>
    <scope>NUCLEOTIDE SEQUENCE [LARGE SCALE GENOMIC DNA]</scope>
    <source>
        <strain evidence="1 2">WSM597</strain>
    </source>
</reference>
<dbReference type="Proteomes" id="UP000005092">
    <property type="component" value="Unassembled WGS sequence"/>
</dbReference>